<evidence type="ECO:0000313" key="3">
    <source>
        <dbReference type="Proteomes" id="UP001500957"/>
    </source>
</evidence>
<sequence length="201" mass="21794">MTTPDPHAPPELPPEPIEIAAGTLQLRPWEHRLVPELLAAMRDPVWREWAVAKVPETEEAAGAWIDARLRAWREGRVLSFAVQDATTAELLGSVTLRSFGIWPRAADIGFWTAPAARQRGVAVAAVNVVTRWAFTSLELNRLTLYHALQNTAACQVATAAGYLLEGVARGALPRAGGGWFDMEMHARLAGDPAPRPAAPTP</sequence>
<keyword evidence="3" id="KW-1185">Reference proteome</keyword>
<dbReference type="Gene3D" id="3.40.630.30">
    <property type="match status" value="1"/>
</dbReference>
<organism evidence="2 3">
    <name type="scientific">Sporichthya brevicatena</name>
    <dbReference type="NCBI Taxonomy" id="171442"/>
    <lineage>
        <taxon>Bacteria</taxon>
        <taxon>Bacillati</taxon>
        <taxon>Actinomycetota</taxon>
        <taxon>Actinomycetes</taxon>
        <taxon>Sporichthyales</taxon>
        <taxon>Sporichthyaceae</taxon>
        <taxon>Sporichthya</taxon>
    </lineage>
</organism>
<name>A0ABN1G752_9ACTN</name>
<dbReference type="Proteomes" id="UP001500957">
    <property type="component" value="Unassembled WGS sequence"/>
</dbReference>
<feature type="domain" description="N-acetyltransferase" evidence="1">
    <location>
        <begin position="24"/>
        <end position="187"/>
    </location>
</feature>
<dbReference type="SUPFAM" id="SSF55729">
    <property type="entry name" value="Acyl-CoA N-acyltransferases (Nat)"/>
    <property type="match status" value="1"/>
</dbReference>
<evidence type="ECO:0000259" key="1">
    <source>
        <dbReference type="PROSITE" id="PS51186"/>
    </source>
</evidence>
<dbReference type="PANTHER" id="PTHR43441:SF10">
    <property type="entry name" value="ACETYLTRANSFERASE"/>
    <property type="match status" value="1"/>
</dbReference>
<dbReference type="InterPro" id="IPR000182">
    <property type="entry name" value="GNAT_dom"/>
</dbReference>
<protein>
    <submittedName>
        <fullName evidence="2">GNAT family N-acetyltransferase</fullName>
    </submittedName>
</protein>
<dbReference type="RefSeq" id="WP_344601028.1">
    <property type="nucleotide sequence ID" value="NZ_BAAAHE010000004.1"/>
</dbReference>
<reference evidence="2 3" key="1">
    <citation type="journal article" date="2019" name="Int. J. Syst. Evol. Microbiol.">
        <title>The Global Catalogue of Microorganisms (GCM) 10K type strain sequencing project: providing services to taxonomists for standard genome sequencing and annotation.</title>
        <authorList>
            <consortium name="The Broad Institute Genomics Platform"/>
            <consortium name="The Broad Institute Genome Sequencing Center for Infectious Disease"/>
            <person name="Wu L."/>
            <person name="Ma J."/>
        </authorList>
    </citation>
    <scope>NUCLEOTIDE SEQUENCE [LARGE SCALE GENOMIC DNA]</scope>
    <source>
        <strain evidence="2 3">JCM 10671</strain>
    </source>
</reference>
<dbReference type="PANTHER" id="PTHR43441">
    <property type="entry name" value="RIBOSOMAL-PROTEIN-SERINE ACETYLTRANSFERASE"/>
    <property type="match status" value="1"/>
</dbReference>
<dbReference type="EMBL" id="BAAAHE010000004">
    <property type="protein sequence ID" value="GAA0605269.1"/>
    <property type="molecule type" value="Genomic_DNA"/>
</dbReference>
<dbReference type="InterPro" id="IPR051908">
    <property type="entry name" value="Ribosomal_N-acetyltransferase"/>
</dbReference>
<comment type="caution">
    <text evidence="2">The sequence shown here is derived from an EMBL/GenBank/DDBJ whole genome shotgun (WGS) entry which is preliminary data.</text>
</comment>
<dbReference type="PROSITE" id="PS51186">
    <property type="entry name" value="GNAT"/>
    <property type="match status" value="1"/>
</dbReference>
<proteinExistence type="predicted"/>
<dbReference type="Pfam" id="PF13302">
    <property type="entry name" value="Acetyltransf_3"/>
    <property type="match status" value="1"/>
</dbReference>
<dbReference type="InterPro" id="IPR016181">
    <property type="entry name" value="Acyl_CoA_acyltransferase"/>
</dbReference>
<gene>
    <name evidence="2" type="ORF">GCM10009547_03990</name>
</gene>
<evidence type="ECO:0000313" key="2">
    <source>
        <dbReference type="EMBL" id="GAA0605269.1"/>
    </source>
</evidence>
<accession>A0ABN1G752</accession>